<dbReference type="SUPFAM" id="SSF51395">
    <property type="entry name" value="FMN-linked oxidoreductases"/>
    <property type="match status" value="1"/>
</dbReference>
<dbReference type="GO" id="GO:0016628">
    <property type="term" value="F:oxidoreductase activity, acting on the CH-CH group of donors, NAD or NADP as acceptor"/>
    <property type="evidence" value="ECO:0007669"/>
    <property type="project" value="UniProtKB-ARBA"/>
</dbReference>
<dbReference type="PANTHER" id="PTHR22893">
    <property type="entry name" value="NADH OXIDOREDUCTASE-RELATED"/>
    <property type="match status" value="1"/>
</dbReference>
<dbReference type="Pfam" id="PF00724">
    <property type="entry name" value="Oxidored_FMN"/>
    <property type="match status" value="1"/>
</dbReference>
<evidence type="ECO:0000259" key="6">
    <source>
        <dbReference type="Pfam" id="PF00724"/>
    </source>
</evidence>
<keyword evidence="8" id="KW-1185">Reference proteome</keyword>
<feature type="region of interest" description="Disordered" evidence="5">
    <location>
        <begin position="192"/>
        <end position="229"/>
    </location>
</feature>
<comment type="cofactor">
    <cofactor evidence="1">
        <name>FMN</name>
        <dbReference type="ChEBI" id="CHEBI:58210"/>
    </cofactor>
</comment>
<dbReference type="AlphaFoldDB" id="A0A2K3DZU3"/>
<evidence type="ECO:0000256" key="2">
    <source>
        <dbReference type="ARBA" id="ARBA00005979"/>
    </source>
</evidence>
<organism evidence="7 8">
    <name type="scientific">Chlamydomonas reinhardtii</name>
    <name type="common">Chlamydomonas smithii</name>
    <dbReference type="NCBI Taxonomy" id="3055"/>
    <lineage>
        <taxon>Eukaryota</taxon>
        <taxon>Viridiplantae</taxon>
        <taxon>Chlorophyta</taxon>
        <taxon>core chlorophytes</taxon>
        <taxon>Chlorophyceae</taxon>
        <taxon>CS clade</taxon>
        <taxon>Chlamydomonadales</taxon>
        <taxon>Chlamydomonadaceae</taxon>
        <taxon>Chlamydomonas</taxon>
    </lineage>
</organism>
<dbReference type="EMBL" id="CM008964">
    <property type="protein sequence ID" value="PNW86055.1"/>
    <property type="molecule type" value="Genomic_DNA"/>
</dbReference>
<sequence length="465" mass="49829">MTVEPGTAGAAAATTDAACGGTKQSPASSSGQQAQQQQQCAHVPRRALSLKLSSCPRTCPRPSIDLGDVSAPVPVPAAVAPLFAPLTLTGAPKKTAFQLTNRIVYAPLTRMRATGTIPQPSAATYYGQRAVPGTLMITEATNISAEAYGYLNSPGLYTPEQLQAWKPIVRTVRDKGAVFFCQLWHTGRASHNDLQPHGTAPISSSTRPITSPEYTVYTPTGPKPYPTPRAATREDIKRIIKEYAAAAVAAVEVAGFDGVEIHGANGYLIDQFIKDNVNDRTDEYGGSIENRCRFALEVTEAVVAAVGADRVGIRLSPFTNFLDVADSTPYGTNVYLLEQLNKFGLAYVHMVEPRMAGNEERATTETLLPFRAVWKGTFMAAGGFRPGSGAQAVASGHCDLVAYGRWYLANPDFHKRVLLGAPLNPYNRDTFYGGGLQGYIDYPTLEQLKEKGQLQEGGAAAVTDK</sequence>
<dbReference type="InterPro" id="IPR001155">
    <property type="entry name" value="OxRdtase_FMN_N"/>
</dbReference>
<name>A0A2K3DZU3_CHLRE</name>
<dbReference type="FunCoup" id="A0A2K3DZU3">
    <property type="interactions" value="208"/>
</dbReference>
<protein>
    <recommendedName>
        <fullName evidence="6">NADH:flavin oxidoreductase/NADH oxidase N-terminal domain-containing protein</fullName>
    </recommendedName>
</protein>
<accession>A0A2K3DZU3</accession>
<evidence type="ECO:0000256" key="5">
    <source>
        <dbReference type="SAM" id="MobiDB-lite"/>
    </source>
</evidence>
<evidence type="ECO:0000313" key="7">
    <source>
        <dbReference type="EMBL" id="PNW86055.1"/>
    </source>
</evidence>
<dbReference type="GO" id="GO:0010181">
    <property type="term" value="F:FMN binding"/>
    <property type="evidence" value="ECO:0007669"/>
    <property type="project" value="InterPro"/>
</dbReference>
<dbReference type="PANTHER" id="PTHR22893:SF91">
    <property type="entry name" value="NADPH DEHYDROGENASE 2-RELATED"/>
    <property type="match status" value="1"/>
</dbReference>
<comment type="similarity">
    <text evidence="2">Belongs to the NADH:flavin oxidoreductase/NADH oxidase family.</text>
</comment>
<dbReference type="Gramene" id="PNW86055">
    <property type="protein sequence ID" value="PNW86055"/>
    <property type="gene ID" value="CHLRE_03g209393v5"/>
</dbReference>
<feature type="region of interest" description="Disordered" evidence="5">
    <location>
        <begin position="1"/>
        <end position="38"/>
    </location>
</feature>
<evidence type="ECO:0000313" key="8">
    <source>
        <dbReference type="Proteomes" id="UP000006906"/>
    </source>
</evidence>
<proteinExistence type="inferred from homology"/>
<evidence type="ECO:0000256" key="3">
    <source>
        <dbReference type="ARBA" id="ARBA00022643"/>
    </source>
</evidence>
<dbReference type="GeneID" id="5724951"/>
<keyword evidence="4" id="KW-0560">Oxidoreductase</keyword>
<dbReference type="KEGG" id="cre:CHLRE_03g209393v5"/>
<evidence type="ECO:0000256" key="4">
    <source>
        <dbReference type="ARBA" id="ARBA00023002"/>
    </source>
</evidence>
<dbReference type="OrthoDB" id="1663137at2759"/>
<dbReference type="RefSeq" id="XP_042926696.1">
    <property type="nucleotide sequence ID" value="XM_043061567.1"/>
</dbReference>
<dbReference type="InterPro" id="IPR013785">
    <property type="entry name" value="Aldolase_TIM"/>
</dbReference>
<dbReference type="InterPro" id="IPR045247">
    <property type="entry name" value="Oye-like"/>
</dbReference>
<dbReference type="SMR" id="A0A2K3DZU3"/>
<dbReference type="Proteomes" id="UP000006906">
    <property type="component" value="Chromosome 3"/>
</dbReference>
<dbReference type="InParanoid" id="A0A2K3DZU3"/>
<feature type="compositionally biased region" description="Low complexity" evidence="5">
    <location>
        <begin position="201"/>
        <end position="220"/>
    </location>
</feature>
<reference evidence="7 8" key="1">
    <citation type="journal article" date="2007" name="Science">
        <title>The Chlamydomonas genome reveals the evolution of key animal and plant functions.</title>
        <authorList>
            <person name="Merchant S.S."/>
            <person name="Prochnik S.E."/>
            <person name="Vallon O."/>
            <person name="Harris E.H."/>
            <person name="Karpowicz S.J."/>
            <person name="Witman G.B."/>
            <person name="Terry A."/>
            <person name="Salamov A."/>
            <person name="Fritz-Laylin L.K."/>
            <person name="Marechal-Drouard L."/>
            <person name="Marshall W.F."/>
            <person name="Qu L.H."/>
            <person name="Nelson D.R."/>
            <person name="Sanderfoot A.A."/>
            <person name="Spalding M.H."/>
            <person name="Kapitonov V.V."/>
            <person name="Ren Q."/>
            <person name="Ferris P."/>
            <person name="Lindquist E."/>
            <person name="Shapiro H."/>
            <person name="Lucas S.M."/>
            <person name="Grimwood J."/>
            <person name="Schmutz J."/>
            <person name="Cardol P."/>
            <person name="Cerutti H."/>
            <person name="Chanfreau G."/>
            <person name="Chen C.L."/>
            <person name="Cognat V."/>
            <person name="Croft M.T."/>
            <person name="Dent R."/>
            <person name="Dutcher S."/>
            <person name="Fernandez E."/>
            <person name="Fukuzawa H."/>
            <person name="Gonzalez-Ballester D."/>
            <person name="Gonzalez-Halphen D."/>
            <person name="Hallmann A."/>
            <person name="Hanikenne M."/>
            <person name="Hippler M."/>
            <person name="Inwood W."/>
            <person name="Jabbari K."/>
            <person name="Kalanon M."/>
            <person name="Kuras R."/>
            <person name="Lefebvre P.A."/>
            <person name="Lemaire S.D."/>
            <person name="Lobanov A.V."/>
            <person name="Lohr M."/>
            <person name="Manuell A."/>
            <person name="Meier I."/>
            <person name="Mets L."/>
            <person name="Mittag M."/>
            <person name="Mittelmeier T."/>
            <person name="Moroney J.V."/>
            <person name="Moseley J."/>
            <person name="Napoli C."/>
            <person name="Nedelcu A.M."/>
            <person name="Niyogi K."/>
            <person name="Novoselov S.V."/>
            <person name="Paulsen I.T."/>
            <person name="Pazour G."/>
            <person name="Purton S."/>
            <person name="Ral J.P."/>
            <person name="Riano-Pachon D.M."/>
            <person name="Riekhof W."/>
            <person name="Rymarquis L."/>
            <person name="Schroda M."/>
            <person name="Stern D."/>
            <person name="Umen J."/>
            <person name="Willows R."/>
            <person name="Wilson N."/>
            <person name="Zimmer S.L."/>
            <person name="Allmer J."/>
            <person name="Balk J."/>
            <person name="Bisova K."/>
            <person name="Chen C.J."/>
            <person name="Elias M."/>
            <person name="Gendler K."/>
            <person name="Hauser C."/>
            <person name="Lamb M.R."/>
            <person name="Ledford H."/>
            <person name="Long J.C."/>
            <person name="Minagawa J."/>
            <person name="Page M.D."/>
            <person name="Pan J."/>
            <person name="Pootakham W."/>
            <person name="Roje S."/>
            <person name="Rose A."/>
            <person name="Stahlberg E."/>
            <person name="Terauchi A.M."/>
            <person name="Yang P."/>
            <person name="Ball S."/>
            <person name="Bowler C."/>
            <person name="Dieckmann C.L."/>
            <person name="Gladyshev V.N."/>
            <person name="Green P."/>
            <person name="Jorgensen R."/>
            <person name="Mayfield S."/>
            <person name="Mueller-Roeber B."/>
            <person name="Rajamani S."/>
            <person name="Sayre R.T."/>
            <person name="Brokstein P."/>
            <person name="Dubchak I."/>
            <person name="Goodstein D."/>
            <person name="Hornick L."/>
            <person name="Huang Y.W."/>
            <person name="Jhaveri J."/>
            <person name="Luo Y."/>
            <person name="Martinez D."/>
            <person name="Ngau W.C."/>
            <person name="Otillar B."/>
            <person name="Poliakov A."/>
            <person name="Porter A."/>
            <person name="Szajkowski L."/>
            <person name="Werner G."/>
            <person name="Zhou K."/>
            <person name="Grigoriev I.V."/>
            <person name="Rokhsar D.S."/>
            <person name="Grossman A.R."/>
        </authorList>
    </citation>
    <scope>NUCLEOTIDE SEQUENCE [LARGE SCALE GENOMIC DNA]</scope>
    <source>
        <strain evidence="8">CC-503</strain>
    </source>
</reference>
<keyword evidence="3" id="KW-0285">Flavoprotein</keyword>
<dbReference type="GO" id="GO:0005829">
    <property type="term" value="C:cytosol"/>
    <property type="evidence" value="ECO:0007669"/>
    <property type="project" value="UniProtKB-ARBA"/>
</dbReference>
<dbReference type="Gene3D" id="3.20.20.70">
    <property type="entry name" value="Aldolase class I"/>
    <property type="match status" value="1"/>
</dbReference>
<keyword evidence="3" id="KW-0288">FMN</keyword>
<dbReference type="GO" id="GO:0016491">
    <property type="term" value="F:oxidoreductase activity"/>
    <property type="evidence" value="ECO:0000318"/>
    <property type="project" value="GO_Central"/>
</dbReference>
<gene>
    <name evidence="7" type="ORF">CHLRE_03g209393v5</name>
</gene>
<evidence type="ECO:0000256" key="1">
    <source>
        <dbReference type="ARBA" id="ARBA00001917"/>
    </source>
</evidence>
<dbReference type="PaxDb" id="3055-EDO98648"/>
<dbReference type="FunFam" id="3.20.20.70:FF:000059">
    <property type="entry name" value="N-ethylmaleimide reductase, FMN-linked"/>
    <property type="match status" value="1"/>
</dbReference>
<feature type="domain" description="NADH:flavin oxidoreductase/NADH oxidase N-terminal" evidence="6">
    <location>
        <begin position="82"/>
        <end position="422"/>
    </location>
</feature>
<dbReference type="CDD" id="cd02933">
    <property type="entry name" value="OYE_like_FMN"/>
    <property type="match status" value="1"/>
</dbReference>
<dbReference type="STRING" id="3055.A0A2K3DZU3"/>